<keyword evidence="2" id="KW-0808">Transferase</keyword>
<evidence type="ECO:0000259" key="1">
    <source>
        <dbReference type="PROSITE" id="PS50011"/>
    </source>
</evidence>
<protein>
    <submittedName>
        <fullName evidence="2">Serine/threonine-protein kinase grp</fullName>
    </submittedName>
</protein>
<reference evidence="2" key="1">
    <citation type="submission" date="2020-07" db="EMBL/GenBank/DDBJ databases">
        <title>Ethylene signaling mediates host invasion by parasitic plants.</title>
        <authorList>
            <person name="Yoshida S."/>
        </authorList>
    </citation>
    <scope>NUCLEOTIDE SEQUENCE</scope>
    <source>
        <strain evidence="2">Okayama</strain>
    </source>
</reference>
<dbReference type="PROSITE" id="PS00108">
    <property type="entry name" value="PROTEIN_KINASE_ST"/>
    <property type="match status" value="1"/>
</dbReference>
<dbReference type="Pfam" id="PF00069">
    <property type="entry name" value="Pkinase"/>
    <property type="match status" value="1"/>
</dbReference>
<dbReference type="AlphaFoldDB" id="A0A830B3X7"/>
<dbReference type="Gene3D" id="1.10.510.10">
    <property type="entry name" value="Transferase(Phosphotransferase) domain 1"/>
    <property type="match status" value="1"/>
</dbReference>
<dbReference type="Proteomes" id="UP000653305">
    <property type="component" value="Unassembled WGS sequence"/>
</dbReference>
<sequence length="187" mass="20899">MNNLDGSPYVIMCFGEETTIGDNNMMAYNVLLEFASGGTLADRIKKLLGLPEHEVRAHTRFIARGLNGIHGLGYVHCDLKPDNILLVPSAGIIEFQAKISDFGLANRGIKQYNKKRKIMESNCWRGTPMYISPETVIDYVLAAPSDVWVVGCIMLEMLTRKPAWDEFNAEDILVKTGVEEELPKIPK</sequence>
<dbReference type="EMBL" id="BMAC01000034">
    <property type="protein sequence ID" value="GFP81817.1"/>
    <property type="molecule type" value="Genomic_DNA"/>
</dbReference>
<dbReference type="OrthoDB" id="8693905at2759"/>
<dbReference type="SMART" id="SM00220">
    <property type="entry name" value="S_TKc"/>
    <property type="match status" value="1"/>
</dbReference>
<dbReference type="PANTHER" id="PTHR48011:SF103">
    <property type="entry name" value="MITOGEN-ACTIVATED PROTEIN KINASE KINASE KINASE YODA-LIKE"/>
    <property type="match status" value="1"/>
</dbReference>
<evidence type="ECO:0000313" key="3">
    <source>
        <dbReference type="Proteomes" id="UP000653305"/>
    </source>
</evidence>
<accession>A0A830B3X7</accession>
<comment type="caution">
    <text evidence="2">The sequence shown here is derived from an EMBL/GenBank/DDBJ whole genome shotgun (WGS) entry which is preliminary data.</text>
</comment>
<dbReference type="PANTHER" id="PTHR48011">
    <property type="entry name" value="CCR4-NOT TRANSCRIPTIONAL COMPLEX SUBUNIT CAF120-RELATED"/>
    <property type="match status" value="1"/>
</dbReference>
<dbReference type="InterPro" id="IPR052751">
    <property type="entry name" value="Plant_MAPKKK"/>
</dbReference>
<dbReference type="GO" id="GO:0007165">
    <property type="term" value="P:signal transduction"/>
    <property type="evidence" value="ECO:0007669"/>
    <property type="project" value="TreeGrafter"/>
</dbReference>
<dbReference type="InterPro" id="IPR011009">
    <property type="entry name" value="Kinase-like_dom_sf"/>
</dbReference>
<dbReference type="PROSITE" id="PS50011">
    <property type="entry name" value="PROTEIN_KINASE_DOM"/>
    <property type="match status" value="1"/>
</dbReference>
<dbReference type="GO" id="GO:0004672">
    <property type="term" value="F:protein kinase activity"/>
    <property type="evidence" value="ECO:0007669"/>
    <property type="project" value="InterPro"/>
</dbReference>
<dbReference type="SUPFAM" id="SSF56112">
    <property type="entry name" value="Protein kinase-like (PK-like)"/>
    <property type="match status" value="1"/>
</dbReference>
<keyword evidence="3" id="KW-1185">Reference proteome</keyword>
<organism evidence="2 3">
    <name type="scientific">Phtheirospermum japonicum</name>
    <dbReference type="NCBI Taxonomy" id="374723"/>
    <lineage>
        <taxon>Eukaryota</taxon>
        <taxon>Viridiplantae</taxon>
        <taxon>Streptophyta</taxon>
        <taxon>Embryophyta</taxon>
        <taxon>Tracheophyta</taxon>
        <taxon>Spermatophyta</taxon>
        <taxon>Magnoliopsida</taxon>
        <taxon>eudicotyledons</taxon>
        <taxon>Gunneridae</taxon>
        <taxon>Pentapetalae</taxon>
        <taxon>asterids</taxon>
        <taxon>lamiids</taxon>
        <taxon>Lamiales</taxon>
        <taxon>Orobanchaceae</taxon>
        <taxon>Orobanchaceae incertae sedis</taxon>
        <taxon>Phtheirospermum</taxon>
    </lineage>
</organism>
<dbReference type="InterPro" id="IPR008271">
    <property type="entry name" value="Ser/Thr_kinase_AS"/>
</dbReference>
<name>A0A830B3X7_9LAMI</name>
<dbReference type="InterPro" id="IPR000719">
    <property type="entry name" value="Prot_kinase_dom"/>
</dbReference>
<keyword evidence="2" id="KW-0418">Kinase</keyword>
<proteinExistence type="predicted"/>
<gene>
    <name evidence="2" type="ORF">PHJA_000325000</name>
</gene>
<evidence type="ECO:0000313" key="2">
    <source>
        <dbReference type="EMBL" id="GFP81817.1"/>
    </source>
</evidence>
<dbReference type="GO" id="GO:0005524">
    <property type="term" value="F:ATP binding"/>
    <property type="evidence" value="ECO:0007669"/>
    <property type="project" value="InterPro"/>
</dbReference>
<feature type="domain" description="Protein kinase" evidence="1">
    <location>
        <begin position="1"/>
        <end position="187"/>
    </location>
</feature>